<keyword evidence="3" id="KW-1185">Reference proteome</keyword>
<accession>A0ABR2N204</accession>
<name>A0ABR2N204_9ASPA</name>
<organism evidence="2 3">
    <name type="scientific">Platanthera guangdongensis</name>
    <dbReference type="NCBI Taxonomy" id="2320717"/>
    <lineage>
        <taxon>Eukaryota</taxon>
        <taxon>Viridiplantae</taxon>
        <taxon>Streptophyta</taxon>
        <taxon>Embryophyta</taxon>
        <taxon>Tracheophyta</taxon>
        <taxon>Spermatophyta</taxon>
        <taxon>Magnoliopsida</taxon>
        <taxon>Liliopsida</taxon>
        <taxon>Asparagales</taxon>
        <taxon>Orchidaceae</taxon>
        <taxon>Orchidoideae</taxon>
        <taxon>Orchideae</taxon>
        <taxon>Orchidinae</taxon>
        <taxon>Platanthera</taxon>
    </lineage>
</organism>
<evidence type="ECO:0000313" key="2">
    <source>
        <dbReference type="EMBL" id="KAK8969770.1"/>
    </source>
</evidence>
<dbReference type="EMBL" id="JBBWWR010000003">
    <property type="protein sequence ID" value="KAK8969770.1"/>
    <property type="molecule type" value="Genomic_DNA"/>
</dbReference>
<reference evidence="2 3" key="1">
    <citation type="journal article" date="2022" name="Nat. Plants">
        <title>Genomes of leafy and leafless Platanthera orchids illuminate the evolution of mycoheterotrophy.</title>
        <authorList>
            <person name="Li M.H."/>
            <person name="Liu K.W."/>
            <person name="Li Z."/>
            <person name="Lu H.C."/>
            <person name="Ye Q.L."/>
            <person name="Zhang D."/>
            <person name="Wang J.Y."/>
            <person name="Li Y.F."/>
            <person name="Zhong Z.M."/>
            <person name="Liu X."/>
            <person name="Yu X."/>
            <person name="Liu D.K."/>
            <person name="Tu X.D."/>
            <person name="Liu B."/>
            <person name="Hao Y."/>
            <person name="Liao X.Y."/>
            <person name="Jiang Y.T."/>
            <person name="Sun W.H."/>
            <person name="Chen J."/>
            <person name="Chen Y.Q."/>
            <person name="Ai Y."/>
            <person name="Zhai J.W."/>
            <person name="Wu S.S."/>
            <person name="Zhou Z."/>
            <person name="Hsiao Y.Y."/>
            <person name="Wu W.L."/>
            <person name="Chen Y.Y."/>
            <person name="Lin Y.F."/>
            <person name="Hsu J.L."/>
            <person name="Li C.Y."/>
            <person name="Wang Z.W."/>
            <person name="Zhao X."/>
            <person name="Zhong W.Y."/>
            <person name="Ma X.K."/>
            <person name="Ma L."/>
            <person name="Huang J."/>
            <person name="Chen G.Z."/>
            <person name="Huang M.Z."/>
            <person name="Huang L."/>
            <person name="Peng D.H."/>
            <person name="Luo Y.B."/>
            <person name="Zou S.Q."/>
            <person name="Chen S.P."/>
            <person name="Lan S."/>
            <person name="Tsai W.C."/>
            <person name="Van de Peer Y."/>
            <person name="Liu Z.J."/>
        </authorList>
    </citation>
    <scope>NUCLEOTIDE SEQUENCE [LARGE SCALE GENOMIC DNA]</scope>
    <source>
        <strain evidence="2">Lor288</strain>
    </source>
</reference>
<proteinExistence type="predicted"/>
<evidence type="ECO:0000313" key="3">
    <source>
        <dbReference type="Proteomes" id="UP001412067"/>
    </source>
</evidence>
<protein>
    <submittedName>
        <fullName evidence="2">Uncharacterized protein</fullName>
    </submittedName>
</protein>
<evidence type="ECO:0000256" key="1">
    <source>
        <dbReference type="SAM" id="MobiDB-lite"/>
    </source>
</evidence>
<sequence>MGDFTRAMAAQVEEVSDSSSPRKGAALADSVEEGGAFWWANQIMDYSDCISSIDFLTSGFPNTTSGINPRSNEACDSYLTNQDNIPAQDIIMHDTSTLDDAPLTIIGTTSPRDAPNFPEKLYEDYRFLPTSSTATAIVIRGACRERERHETRSFRCFKLKRSNFNSSAFDIPQPAFQLFGGSLDHMYD</sequence>
<feature type="region of interest" description="Disordered" evidence="1">
    <location>
        <begin position="1"/>
        <end position="26"/>
    </location>
</feature>
<gene>
    <name evidence="2" type="ORF">KSP40_PGU001873</name>
</gene>
<dbReference type="Proteomes" id="UP001412067">
    <property type="component" value="Unassembled WGS sequence"/>
</dbReference>
<comment type="caution">
    <text evidence="2">The sequence shown here is derived from an EMBL/GenBank/DDBJ whole genome shotgun (WGS) entry which is preliminary data.</text>
</comment>